<gene>
    <name evidence="3" type="ORF">NOG11_05475</name>
</gene>
<dbReference type="RefSeq" id="WP_256618684.1">
    <property type="nucleotide sequence ID" value="NZ_JANIBC010000002.1"/>
</dbReference>
<evidence type="ECO:0000313" key="4">
    <source>
        <dbReference type="Proteomes" id="UP001142610"/>
    </source>
</evidence>
<proteinExistence type="predicted"/>
<dbReference type="Proteomes" id="UP001142610">
    <property type="component" value="Unassembled WGS sequence"/>
</dbReference>
<keyword evidence="4" id="KW-1185">Reference proteome</keyword>
<organism evidence="3 4">
    <name type="scientific">Parvularcula maris</name>
    <dbReference type="NCBI Taxonomy" id="2965077"/>
    <lineage>
        <taxon>Bacteria</taxon>
        <taxon>Pseudomonadati</taxon>
        <taxon>Pseudomonadota</taxon>
        <taxon>Alphaproteobacteria</taxon>
        <taxon>Parvularculales</taxon>
        <taxon>Parvularculaceae</taxon>
        <taxon>Parvularcula</taxon>
    </lineage>
</organism>
<keyword evidence="3" id="KW-0378">Hydrolase</keyword>
<dbReference type="Gene3D" id="1.10.10.2520">
    <property type="entry name" value="Cell wall hydrolase SleB, domain 1"/>
    <property type="match status" value="1"/>
</dbReference>
<dbReference type="InterPro" id="IPR042047">
    <property type="entry name" value="SleB_dom1"/>
</dbReference>
<comment type="caution">
    <text evidence="3">The sequence shown here is derived from an EMBL/GenBank/DDBJ whole genome shotgun (WGS) entry which is preliminary data.</text>
</comment>
<keyword evidence="1" id="KW-0732">Signal</keyword>
<protein>
    <submittedName>
        <fullName evidence="3">Cell wall hydrolase</fullName>
    </submittedName>
</protein>
<dbReference type="GO" id="GO:0016787">
    <property type="term" value="F:hydrolase activity"/>
    <property type="evidence" value="ECO:0007669"/>
    <property type="project" value="UniProtKB-KW"/>
</dbReference>
<sequence>MLRSLWLFAFALLAASCAGGSDAGREAARGGVAGAAPPAKPVSEAATASASAEPSDLDCMAMALYHEARGEGDAAMEAVAHVIRNRKDDDGFPSTVCGVVRQGGETPPCQFSFWCDGRSDVARNKRAYTRAEAAARRVLSGQSADPTEGALYFHAERVSPSWASSFRETHRSGGHIFLAE</sequence>
<feature type="domain" description="Cell wall hydrolase SleB" evidence="2">
    <location>
        <begin position="70"/>
        <end position="177"/>
    </location>
</feature>
<reference evidence="3" key="1">
    <citation type="submission" date="2022-07" db="EMBL/GenBank/DDBJ databases">
        <title>Parvularcula maris sp. nov., an algicidal bacterium isolated from seawater.</title>
        <authorList>
            <person name="Li F."/>
        </authorList>
    </citation>
    <scope>NUCLEOTIDE SEQUENCE</scope>
    <source>
        <strain evidence="3">BGMRC 0090</strain>
    </source>
</reference>
<evidence type="ECO:0000313" key="3">
    <source>
        <dbReference type="EMBL" id="MCQ8184835.1"/>
    </source>
</evidence>
<dbReference type="EMBL" id="JANIBC010000002">
    <property type="protein sequence ID" value="MCQ8184835.1"/>
    <property type="molecule type" value="Genomic_DNA"/>
</dbReference>
<feature type="chain" id="PRO_5040779079" evidence="1">
    <location>
        <begin position="21"/>
        <end position="180"/>
    </location>
</feature>
<feature type="signal peptide" evidence="1">
    <location>
        <begin position="1"/>
        <end position="20"/>
    </location>
</feature>
<name>A0A9X2L837_9PROT</name>
<dbReference type="Pfam" id="PF07486">
    <property type="entry name" value="Hydrolase_2"/>
    <property type="match status" value="1"/>
</dbReference>
<evidence type="ECO:0000259" key="2">
    <source>
        <dbReference type="Pfam" id="PF07486"/>
    </source>
</evidence>
<dbReference type="PROSITE" id="PS51257">
    <property type="entry name" value="PROKAR_LIPOPROTEIN"/>
    <property type="match status" value="1"/>
</dbReference>
<accession>A0A9X2L837</accession>
<dbReference type="AlphaFoldDB" id="A0A9X2L837"/>
<evidence type="ECO:0000256" key="1">
    <source>
        <dbReference type="SAM" id="SignalP"/>
    </source>
</evidence>
<dbReference type="InterPro" id="IPR011105">
    <property type="entry name" value="Cell_wall_hydrolase_SleB"/>
</dbReference>